<accession>A0A8S9LPP2</accession>
<feature type="region of interest" description="Disordered" evidence="1">
    <location>
        <begin position="88"/>
        <end position="110"/>
    </location>
</feature>
<feature type="region of interest" description="Disordered" evidence="1">
    <location>
        <begin position="1"/>
        <end position="26"/>
    </location>
</feature>
<comment type="caution">
    <text evidence="2">The sequence shown here is derived from an EMBL/GenBank/DDBJ whole genome shotgun (WGS) entry which is preliminary data.</text>
</comment>
<protein>
    <submittedName>
        <fullName evidence="2">Uncharacterized protein</fullName>
    </submittedName>
</protein>
<sequence>MVKPGSTIGSDVPRFVDQSIGTNQHGSTKDICSLFDSYLPNLEASTHEITWRMFSTQLRNSSNKNQIKWSSDERVMQFTKPVIFSSREFGPYGSSSPRLDPYHHGPERPE</sequence>
<proteinExistence type="predicted"/>
<reference evidence="2" key="1">
    <citation type="submission" date="2019-12" db="EMBL/GenBank/DDBJ databases">
        <title>Genome sequencing and annotation of Brassica cretica.</title>
        <authorList>
            <person name="Studholme D.J."/>
            <person name="Sarris P.F."/>
        </authorList>
    </citation>
    <scope>NUCLEOTIDE SEQUENCE</scope>
    <source>
        <strain evidence="2">PFS-102/07</strain>
        <tissue evidence="2">Leaf</tissue>
    </source>
</reference>
<dbReference type="EMBL" id="QGKY02000089">
    <property type="protein sequence ID" value="KAF2609960.1"/>
    <property type="molecule type" value="Genomic_DNA"/>
</dbReference>
<organism evidence="2">
    <name type="scientific">Brassica cretica</name>
    <name type="common">Mustard</name>
    <dbReference type="NCBI Taxonomy" id="69181"/>
    <lineage>
        <taxon>Eukaryota</taxon>
        <taxon>Viridiplantae</taxon>
        <taxon>Streptophyta</taxon>
        <taxon>Embryophyta</taxon>
        <taxon>Tracheophyta</taxon>
        <taxon>Spermatophyta</taxon>
        <taxon>Magnoliopsida</taxon>
        <taxon>eudicotyledons</taxon>
        <taxon>Gunneridae</taxon>
        <taxon>Pentapetalae</taxon>
        <taxon>rosids</taxon>
        <taxon>malvids</taxon>
        <taxon>Brassicales</taxon>
        <taxon>Brassicaceae</taxon>
        <taxon>Brassiceae</taxon>
        <taxon>Brassica</taxon>
    </lineage>
</organism>
<dbReference type="AlphaFoldDB" id="A0A8S9LPP2"/>
<name>A0A8S9LPP2_BRACR</name>
<gene>
    <name evidence="2" type="ORF">F2Q70_00008843</name>
</gene>
<evidence type="ECO:0000313" key="2">
    <source>
        <dbReference type="EMBL" id="KAF2609960.1"/>
    </source>
</evidence>
<feature type="compositionally biased region" description="Basic and acidic residues" evidence="1">
    <location>
        <begin position="100"/>
        <end position="110"/>
    </location>
</feature>
<evidence type="ECO:0000256" key="1">
    <source>
        <dbReference type="SAM" id="MobiDB-lite"/>
    </source>
</evidence>